<dbReference type="RefSeq" id="WP_158400660.1">
    <property type="nucleotide sequence ID" value="NZ_PRLB01000003.1"/>
</dbReference>
<dbReference type="PANTHER" id="PTHR20953:SF3">
    <property type="entry name" value="P-LOOP CONTAINING NUCLEOSIDE TRIPHOSPHATE HYDROLASES SUPERFAMILY PROTEIN"/>
    <property type="match status" value="1"/>
</dbReference>
<dbReference type="InterPro" id="IPR003593">
    <property type="entry name" value="AAA+_ATPase"/>
</dbReference>
<keyword evidence="2" id="KW-0067">ATP-binding</keyword>
<evidence type="ECO:0000259" key="3">
    <source>
        <dbReference type="SMART" id="SM00382"/>
    </source>
</evidence>
<reference evidence="4 5" key="1">
    <citation type="submission" date="2018-02" db="EMBL/GenBank/DDBJ databases">
        <title>Complete genome sequencing of Faecalibacterium prausnitzii strains isolated from the human gut.</title>
        <authorList>
            <person name="Fitzgerald B.C."/>
            <person name="Shkoporov A.N."/>
            <person name="Ross P.R."/>
            <person name="Hill C."/>
        </authorList>
    </citation>
    <scope>NUCLEOTIDE SEQUENCE [LARGE SCALE GENOMIC DNA]</scope>
    <source>
        <strain evidence="4 5">APC942/32-1</strain>
    </source>
</reference>
<keyword evidence="1" id="KW-0547">Nucleotide-binding</keyword>
<dbReference type="OrthoDB" id="9768243at2"/>
<sequence>MDEYYRAVRALPAWLARPLSALPPDTAEQVHEIRLRVGCGVQLTIGGTPCCPAELPALQTLRLTPLQMEEIFVTLCGGSVHSHETEIAAGYVTLSCGCRAGLAGQFYCAPGQSAVLQELRSVNIRVARNREFPLPQKLRDILQQRFIGMLLMGEPDSGKTTLLRGVARELTKQNRAVAVIDERREIFPSEESATLPLDILSGIPKGQAVQMALRTLSPQVILLDELGGMDELYALEQGLFSGVEFIATLHAASWEEAARRPQVQYLQKCGALHVAVLLKGRTAPGQLKEVRVS</sequence>
<accession>A0A329TXB5</accession>
<evidence type="ECO:0000256" key="1">
    <source>
        <dbReference type="ARBA" id="ARBA00022741"/>
    </source>
</evidence>
<dbReference type="EMBL" id="PRLB01000003">
    <property type="protein sequence ID" value="RAW54747.1"/>
    <property type="molecule type" value="Genomic_DNA"/>
</dbReference>
<dbReference type="CDD" id="cd00009">
    <property type="entry name" value="AAA"/>
    <property type="match status" value="1"/>
</dbReference>
<protein>
    <submittedName>
        <fullName evidence="4">Stage III sporulation protein AA</fullName>
    </submittedName>
</protein>
<evidence type="ECO:0000256" key="2">
    <source>
        <dbReference type="ARBA" id="ARBA00022840"/>
    </source>
</evidence>
<dbReference type="SUPFAM" id="SSF52540">
    <property type="entry name" value="P-loop containing nucleoside triphosphate hydrolases"/>
    <property type="match status" value="1"/>
</dbReference>
<dbReference type="PANTHER" id="PTHR20953">
    <property type="entry name" value="KINASE-RELATED"/>
    <property type="match status" value="1"/>
</dbReference>
<dbReference type="SMART" id="SM00382">
    <property type="entry name" value="AAA"/>
    <property type="match status" value="1"/>
</dbReference>
<dbReference type="Pfam" id="PF19568">
    <property type="entry name" value="Spore_III_AA"/>
    <property type="match status" value="1"/>
</dbReference>
<dbReference type="Proteomes" id="UP000251144">
    <property type="component" value="Unassembled WGS sequence"/>
</dbReference>
<dbReference type="GO" id="GO:0005524">
    <property type="term" value="F:ATP binding"/>
    <property type="evidence" value="ECO:0007669"/>
    <property type="project" value="UniProtKB-KW"/>
</dbReference>
<organism evidence="4 5">
    <name type="scientific">Faecalibacterium prausnitzii</name>
    <dbReference type="NCBI Taxonomy" id="853"/>
    <lineage>
        <taxon>Bacteria</taxon>
        <taxon>Bacillati</taxon>
        <taxon>Bacillota</taxon>
        <taxon>Clostridia</taxon>
        <taxon>Eubacteriales</taxon>
        <taxon>Oscillospiraceae</taxon>
        <taxon>Faecalibacterium</taxon>
    </lineage>
</organism>
<proteinExistence type="predicted"/>
<evidence type="ECO:0000313" key="4">
    <source>
        <dbReference type="EMBL" id="RAW54747.1"/>
    </source>
</evidence>
<dbReference type="Gene3D" id="3.40.50.300">
    <property type="entry name" value="P-loop containing nucleotide triphosphate hydrolases"/>
    <property type="match status" value="1"/>
</dbReference>
<feature type="domain" description="AAA+ ATPase" evidence="3">
    <location>
        <begin position="145"/>
        <end position="269"/>
    </location>
</feature>
<dbReference type="InterPro" id="IPR027417">
    <property type="entry name" value="P-loop_NTPase"/>
</dbReference>
<name>A0A329TXB5_9FIRM</name>
<comment type="caution">
    <text evidence="4">The sequence shown here is derived from an EMBL/GenBank/DDBJ whole genome shotgun (WGS) entry which is preliminary data.</text>
</comment>
<evidence type="ECO:0000313" key="5">
    <source>
        <dbReference type="Proteomes" id="UP000251144"/>
    </source>
</evidence>
<dbReference type="AlphaFoldDB" id="A0A329TXB5"/>
<gene>
    <name evidence="4" type="ORF">C4N26_05015</name>
</gene>
<dbReference type="InterPro" id="IPR045735">
    <property type="entry name" value="Spore_III_AA_AAA+_ATPase"/>
</dbReference>